<name>A0AAJ0U377_9GAMM</name>
<dbReference type="Proteomes" id="UP001296776">
    <property type="component" value="Unassembled WGS sequence"/>
</dbReference>
<dbReference type="EMBL" id="NRSJ01000008">
    <property type="protein sequence ID" value="MBK1704263.1"/>
    <property type="molecule type" value="Genomic_DNA"/>
</dbReference>
<reference evidence="2" key="1">
    <citation type="submission" date="2017-08" db="EMBL/GenBank/DDBJ databases">
        <authorList>
            <person name="Imhoff J.F."/>
            <person name="Rahn T."/>
            <person name="Kuenzel S."/>
            <person name="Neulinger S.C."/>
        </authorList>
    </citation>
    <scope>NUCLEOTIDE SEQUENCE</scope>
    <source>
        <strain evidence="2">DSM 11080</strain>
    </source>
</reference>
<protein>
    <submittedName>
        <fullName evidence="2">Uncharacterized protein</fullName>
    </submittedName>
</protein>
<reference evidence="2" key="2">
    <citation type="journal article" date="2020" name="Microorganisms">
        <title>Osmotic Adaptation and Compatible Solute Biosynthesis of Phototrophic Bacteria as Revealed from Genome Analyses.</title>
        <authorList>
            <person name="Imhoff J.F."/>
            <person name="Rahn T."/>
            <person name="Kunzel S."/>
            <person name="Keller A."/>
            <person name="Neulinger S.C."/>
        </authorList>
    </citation>
    <scope>NUCLEOTIDE SEQUENCE</scope>
    <source>
        <strain evidence="2">DSM 11080</strain>
    </source>
</reference>
<evidence type="ECO:0000256" key="1">
    <source>
        <dbReference type="SAM" id="MobiDB-lite"/>
    </source>
</evidence>
<sequence length="207" mass="22865">MDPARWIREFRQALKLGDAALKVLIYCESGPESHRTGLYHVSDGTVASMVGEPIDIVERAFEDLETAGLLMRDADAGLVYLPDYCERQFAWKGKATAAKDWRVIEARRHIARLPASHLVAHFLDAWPMLRPQQSPLEAPSKAPWQGTPHASPQASTTSTEREGTSGLAPDGQHHGQPDDDQAEIKRSARRGIRLKEIEPSVKLGDAA</sequence>
<dbReference type="AlphaFoldDB" id="A0AAJ0U377"/>
<proteinExistence type="predicted"/>
<gene>
    <name evidence="2" type="ORF">CKO40_06800</name>
</gene>
<organism evidence="2 3">
    <name type="scientific">Halochromatium glycolicum</name>
    <dbReference type="NCBI Taxonomy" id="85075"/>
    <lineage>
        <taxon>Bacteria</taxon>
        <taxon>Pseudomonadati</taxon>
        <taxon>Pseudomonadota</taxon>
        <taxon>Gammaproteobacteria</taxon>
        <taxon>Chromatiales</taxon>
        <taxon>Chromatiaceae</taxon>
        <taxon>Halochromatium</taxon>
    </lineage>
</organism>
<evidence type="ECO:0000313" key="3">
    <source>
        <dbReference type="Proteomes" id="UP001296776"/>
    </source>
</evidence>
<feature type="compositionally biased region" description="Basic and acidic residues" evidence="1">
    <location>
        <begin position="171"/>
        <end position="186"/>
    </location>
</feature>
<keyword evidence="3" id="KW-1185">Reference proteome</keyword>
<evidence type="ECO:0000313" key="2">
    <source>
        <dbReference type="EMBL" id="MBK1704263.1"/>
    </source>
</evidence>
<comment type="caution">
    <text evidence="2">The sequence shown here is derived from an EMBL/GenBank/DDBJ whole genome shotgun (WGS) entry which is preliminary data.</text>
</comment>
<feature type="region of interest" description="Disordered" evidence="1">
    <location>
        <begin position="133"/>
        <end position="207"/>
    </location>
</feature>
<accession>A0AAJ0U377</accession>